<name>A0A812T6M2_SYMPI</name>
<comment type="caution">
    <text evidence="1">The sequence shown here is derived from an EMBL/GenBank/DDBJ whole genome shotgun (WGS) entry which is preliminary data.</text>
</comment>
<evidence type="ECO:0000313" key="2">
    <source>
        <dbReference type="Proteomes" id="UP000649617"/>
    </source>
</evidence>
<organism evidence="1 2">
    <name type="scientific">Symbiodinium pilosum</name>
    <name type="common">Dinoflagellate</name>
    <dbReference type="NCBI Taxonomy" id="2952"/>
    <lineage>
        <taxon>Eukaryota</taxon>
        <taxon>Sar</taxon>
        <taxon>Alveolata</taxon>
        <taxon>Dinophyceae</taxon>
        <taxon>Suessiales</taxon>
        <taxon>Symbiodiniaceae</taxon>
        <taxon>Symbiodinium</taxon>
    </lineage>
</organism>
<gene>
    <name evidence="1" type="ORF">SPIL2461_LOCUS13309</name>
</gene>
<dbReference type="Proteomes" id="UP000649617">
    <property type="component" value="Unassembled WGS sequence"/>
</dbReference>
<protein>
    <submittedName>
        <fullName evidence="1">Uncharacterized protein</fullName>
    </submittedName>
</protein>
<reference evidence="1" key="1">
    <citation type="submission" date="2021-02" db="EMBL/GenBank/DDBJ databases">
        <authorList>
            <person name="Dougan E. K."/>
            <person name="Rhodes N."/>
            <person name="Thang M."/>
            <person name="Chan C."/>
        </authorList>
    </citation>
    <scope>NUCLEOTIDE SEQUENCE</scope>
</reference>
<dbReference type="EMBL" id="CAJNIZ010028879">
    <property type="protein sequence ID" value="CAE7511432.1"/>
    <property type="molecule type" value="Genomic_DNA"/>
</dbReference>
<dbReference type="AlphaFoldDB" id="A0A812T6M2"/>
<sequence>MGRNQGDVFHMTCSGPIDDTLREAMKQIAAAKGWNCFVVDNKNNTVYFKSLPDAEQFEKVDGGHWDSYVEYPVPWTYLPGVGVARGQGDVFNIACSGPLDDTLVEAMKQMAAAKGWNCPLQELPRYQQV</sequence>
<accession>A0A812T6M2</accession>
<proteinExistence type="predicted"/>
<evidence type="ECO:0000313" key="1">
    <source>
        <dbReference type="EMBL" id="CAE7511432.1"/>
    </source>
</evidence>
<keyword evidence="2" id="KW-1185">Reference proteome</keyword>